<organism evidence="1 2">
    <name type="scientific">Seiridium cardinale</name>
    <dbReference type="NCBI Taxonomy" id="138064"/>
    <lineage>
        <taxon>Eukaryota</taxon>
        <taxon>Fungi</taxon>
        <taxon>Dikarya</taxon>
        <taxon>Ascomycota</taxon>
        <taxon>Pezizomycotina</taxon>
        <taxon>Sordariomycetes</taxon>
        <taxon>Xylariomycetidae</taxon>
        <taxon>Amphisphaeriales</taxon>
        <taxon>Sporocadaceae</taxon>
        <taxon>Seiridium</taxon>
    </lineage>
</organism>
<name>A0ABR2Y1B5_9PEZI</name>
<sequence>MPVDRNPVPSNRPLRFFVEKHPLWWFYQYKYLLFSQLQSLTPETPYKLRLHTSPIDFSRLPLDPPHFPPLELFLVATFITRDESACRLYAIIDNNGMANSTNVTGLSSSFAFKPAYGDNEEPNWDTILQQPVQAVWFIHRSGATHDEAARGFNIAVQATKGRIVTLHPTTDTNSSKIKVIARPLCTEEKHRNKADFPTLVACEMRHARATNADISIGGLLGTMHKSGITNYALKQGRGIRFWFALALVAVAQHTKAFRNYDRLHDLAIDIMRNSLPHSVGCHTDVYKLRKLTIGFPAMHLLS</sequence>
<dbReference type="EMBL" id="JARVKM010000009">
    <property type="protein sequence ID" value="KAK9779819.1"/>
    <property type="molecule type" value="Genomic_DNA"/>
</dbReference>
<dbReference type="Proteomes" id="UP001465668">
    <property type="component" value="Unassembled WGS sequence"/>
</dbReference>
<gene>
    <name evidence="1" type="ORF">SCAR479_03426</name>
</gene>
<protein>
    <submittedName>
        <fullName evidence="1">Uncharacterized protein</fullName>
    </submittedName>
</protein>
<comment type="caution">
    <text evidence="1">The sequence shown here is derived from an EMBL/GenBank/DDBJ whole genome shotgun (WGS) entry which is preliminary data.</text>
</comment>
<proteinExistence type="predicted"/>
<reference evidence="1 2" key="1">
    <citation type="submission" date="2024-02" db="EMBL/GenBank/DDBJ databases">
        <title>First draft genome assembly of two strains of Seiridium cardinale.</title>
        <authorList>
            <person name="Emiliani G."/>
            <person name="Scali E."/>
        </authorList>
    </citation>
    <scope>NUCLEOTIDE SEQUENCE [LARGE SCALE GENOMIC DNA]</scope>
    <source>
        <strain evidence="1 2">BM-138-000479</strain>
    </source>
</reference>
<evidence type="ECO:0000313" key="1">
    <source>
        <dbReference type="EMBL" id="KAK9779819.1"/>
    </source>
</evidence>
<keyword evidence="2" id="KW-1185">Reference proteome</keyword>
<accession>A0ABR2Y1B5</accession>
<evidence type="ECO:0000313" key="2">
    <source>
        <dbReference type="Proteomes" id="UP001465668"/>
    </source>
</evidence>